<evidence type="ECO:0000256" key="1">
    <source>
        <dbReference type="SAM" id="Phobius"/>
    </source>
</evidence>
<proteinExistence type="predicted"/>
<evidence type="ECO:0000313" key="3">
    <source>
        <dbReference type="EMBL" id="CAG9797562.1"/>
    </source>
</evidence>
<dbReference type="AlphaFoldDB" id="A0A9N9RJ34"/>
<keyword evidence="4" id="KW-1185">Reference proteome</keyword>
<protein>
    <submittedName>
        <fullName evidence="3">Uncharacterized protein</fullName>
    </submittedName>
</protein>
<feature type="signal peptide" evidence="2">
    <location>
        <begin position="1"/>
        <end position="18"/>
    </location>
</feature>
<name>A0A9N9RJ34_9DIPT</name>
<dbReference type="EMBL" id="OU895877">
    <property type="protein sequence ID" value="CAG9797562.1"/>
    <property type="molecule type" value="Genomic_DNA"/>
</dbReference>
<feature type="transmembrane region" description="Helical" evidence="1">
    <location>
        <begin position="83"/>
        <end position="104"/>
    </location>
</feature>
<evidence type="ECO:0000256" key="2">
    <source>
        <dbReference type="SAM" id="SignalP"/>
    </source>
</evidence>
<keyword evidence="2" id="KW-0732">Signal</keyword>
<reference evidence="3" key="1">
    <citation type="submission" date="2022-01" db="EMBL/GenBank/DDBJ databases">
        <authorList>
            <person name="King R."/>
        </authorList>
    </citation>
    <scope>NUCLEOTIDE SEQUENCE</scope>
</reference>
<keyword evidence="1" id="KW-0812">Transmembrane</keyword>
<dbReference type="Proteomes" id="UP001153620">
    <property type="component" value="Chromosome 1"/>
</dbReference>
<gene>
    <name evidence="3" type="ORF">CHIRRI_LOCUS560</name>
</gene>
<accession>A0A9N9RJ34</accession>
<keyword evidence="1" id="KW-0472">Membrane</keyword>
<organism evidence="3 4">
    <name type="scientific">Chironomus riparius</name>
    <dbReference type="NCBI Taxonomy" id="315576"/>
    <lineage>
        <taxon>Eukaryota</taxon>
        <taxon>Metazoa</taxon>
        <taxon>Ecdysozoa</taxon>
        <taxon>Arthropoda</taxon>
        <taxon>Hexapoda</taxon>
        <taxon>Insecta</taxon>
        <taxon>Pterygota</taxon>
        <taxon>Neoptera</taxon>
        <taxon>Endopterygota</taxon>
        <taxon>Diptera</taxon>
        <taxon>Nematocera</taxon>
        <taxon>Chironomoidea</taxon>
        <taxon>Chironomidae</taxon>
        <taxon>Chironominae</taxon>
        <taxon>Chironomus</taxon>
    </lineage>
</organism>
<keyword evidence="1" id="KW-1133">Transmembrane helix</keyword>
<sequence length="110" mass="11555">MKVLPWIIFVCFVTAVVAKPDQGTMVDPKTNALTTAAPMAVAPTAVVPTAVVPTTVAPVQSTSAPVQPTSVPVQENSMSGWMITLYIFLGILGVVILVIVGFILTKKFCP</sequence>
<reference evidence="3" key="2">
    <citation type="submission" date="2022-10" db="EMBL/GenBank/DDBJ databases">
        <authorList>
            <consortium name="ENA_rothamsted_submissions"/>
            <consortium name="culmorum"/>
            <person name="King R."/>
        </authorList>
    </citation>
    <scope>NUCLEOTIDE SEQUENCE</scope>
</reference>
<evidence type="ECO:0000313" key="4">
    <source>
        <dbReference type="Proteomes" id="UP001153620"/>
    </source>
</evidence>
<feature type="chain" id="PRO_5040260056" evidence="2">
    <location>
        <begin position="19"/>
        <end position="110"/>
    </location>
</feature>